<feature type="compositionally biased region" description="Basic and acidic residues" evidence="1">
    <location>
        <begin position="186"/>
        <end position="204"/>
    </location>
</feature>
<sequence>MAISETKRGPPAGGNGNKRAPNSYAASDAIASALRLDDCDAREDDPTCPRGGDGERDPSPPGGRGPAAGRGAGVKKKLKAKAAAAAAASFDCDDRDPAAACAPRDSFGFNLTAAQSLSFDMADGDGGQGGTAEVHHQRGRESAGWAISGGVRELPPRDAAADDRHAGGGIPCGDDVRGGVVPGRPAGDRVEQRGAEHPPRGWST</sequence>
<name>K0RJS7_THAOC</name>
<feature type="compositionally biased region" description="Basic and acidic residues" evidence="1">
    <location>
        <begin position="154"/>
        <end position="166"/>
    </location>
</feature>
<dbReference type="Proteomes" id="UP000266841">
    <property type="component" value="Unassembled WGS sequence"/>
</dbReference>
<evidence type="ECO:0000256" key="1">
    <source>
        <dbReference type="SAM" id="MobiDB-lite"/>
    </source>
</evidence>
<evidence type="ECO:0000313" key="3">
    <source>
        <dbReference type="Proteomes" id="UP000266841"/>
    </source>
</evidence>
<organism evidence="2 3">
    <name type="scientific">Thalassiosira oceanica</name>
    <name type="common">Marine diatom</name>
    <dbReference type="NCBI Taxonomy" id="159749"/>
    <lineage>
        <taxon>Eukaryota</taxon>
        <taxon>Sar</taxon>
        <taxon>Stramenopiles</taxon>
        <taxon>Ochrophyta</taxon>
        <taxon>Bacillariophyta</taxon>
        <taxon>Coscinodiscophyceae</taxon>
        <taxon>Thalassiosirophycidae</taxon>
        <taxon>Thalassiosirales</taxon>
        <taxon>Thalassiosiraceae</taxon>
        <taxon>Thalassiosira</taxon>
    </lineage>
</organism>
<proteinExistence type="predicted"/>
<dbReference type="EMBL" id="AGNL01036634">
    <property type="protein sequence ID" value="EJK53968.1"/>
    <property type="molecule type" value="Genomic_DNA"/>
</dbReference>
<evidence type="ECO:0000313" key="2">
    <source>
        <dbReference type="EMBL" id="EJK53968.1"/>
    </source>
</evidence>
<feature type="region of interest" description="Disordered" evidence="1">
    <location>
        <begin position="1"/>
        <end position="75"/>
    </location>
</feature>
<accession>K0RJS7</accession>
<comment type="caution">
    <text evidence="2">The sequence shown here is derived from an EMBL/GenBank/DDBJ whole genome shotgun (WGS) entry which is preliminary data.</text>
</comment>
<feature type="region of interest" description="Disordered" evidence="1">
    <location>
        <begin position="120"/>
        <end position="204"/>
    </location>
</feature>
<keyword evidence="3" id="KW-1185">Reference proteome</keyword>
<feature type="compositionally biased region" description="Gly residues" evidence="1">
    <location>
        <begin position="62"/>
        <end position="72"/>
    </location>
</feature>
<protein>
    <submittedName>
        <fullName evidence="2">Uncharacterized protein</fullName>
    </submittedName>
</protein>
<feature type="non-terminal residue" evidence="2">
    <location>
        <position position="204"/>
    </location>
</feature>
<gene>
    <name evidence="2" type="ORF">THAOC_26493</name>
</gene>
<feature type="compositionally biased region" description="Basic and acidic residues" evidence="1">
    <location>
        <begin position="35"/>
        <end position="58"/>
    </location>
</feature>
<reference evidence="2 3" key="1">
    <citation type="journal article" date="2012" name="Genome Biol.">
        <title>Genome and low-iron response of an oceanic diatom adapted to chronic iron limitation.</title>
        <authorList>
            <person name="Lommer M."/>
            <person name="Specht M."/>
            <person name="Roy A.S."/>
            <person name="Kraemer L."/>
            <person name="Andreson R."/>
            <person name="Gutowska M.A."/>
            <person name="Wolf J."/>
            <person name="Bergner S.V."/>
            <person name="Schilhabel M.B."/>
            <person name="Klostermeier U.C."/>
            <person name="Beiko R.G."/>
            <person name="Rosenstiel P."/>
            <person name="Hippler M."/>
            <person name="Laroche J."/>
        </authorList>
    </citation>
    <scope>NUCLEOTIDE SEQUENCE [LARGE SCALE GENOMIC DNA]</scope>
    <source>
        <strain evidence="2 3">CCMP1005</strain>
    </source>
</reference>
<dbReference type="AlphaFoldDB" id="K0RJS7"/>